<dbReference type="AlphaFoldDB" id="A0AA89AM20"/>
<protein>
    <recommendedName>
        <fullName evidence="1">Retrotransposon Copia-like N-terminal domain-containing protein</fullName>
    </recommendedName>
</protein>
<name>A0AA89AM20_9ASTE</name>
<dbReference type="EMBL" id="JAVXUP010002094">
    <property type="protein sequence ID" value="KAK3005701.1"/>
    <property type="molecule type" value="Genomic_DNA"/>
</dbReference>
<dbReference type="Pfam" id="PF14244">
    <property type="entry name" value="Retrotran_gag_3"/>
    <property type="match status" value="1"/>
</dbReference>
<gene>
    <name evidence="2" type="ORF">RJ639_017627</name>
</gene>
<sequence>MAQDDGKDTIQRKTISLYDLMTNDNPGIIITQVHLKGENYDEWVRSIRTILRAKKKFGFIDGTIKRPNENLSDLEDWWTINSY</sequence>
<reference evidence="2" key="1">
    <citation type="submission" date="2022-12" db="EMBL/GenBank/DDBJ databases">
        <title>Draft genome assemblies for two species of Escallonia (Escalloniales).</title>
        <authorList>
            <person name="Chanderbali A."/>
            <person name="Dervinis C."/>
            <person name="Anghel I."/>
            <person name="Soltis D."/>
            <person name="Soltis P."/>
            <person name="Zapata F."/>
        </authorList>
    </citation>
    <scope>NUCLEOTIDE SEQUENCE</scope>
    <source>
        <strain evidence="2">UCBG64.0493</strain>
        <tissue evidence="2">Leaf</tissue>
    </source>
</reference>
<comment type="caution">
    <text evidence="2">The sequence shown here is derived from an EMBL/GenBank/DDBJ whole genome shotgun (WGS) entry which is preliminary data.</text>
</comment>
<dbReference type="InterPro" id="IPR029472">
    <property type="entry name" value="Copia-like_N"/>
</dbReference>
<keyword evidence="3" id="KW-1185">Reference proteome</keyword>
<dbReference type="PANTHER" id="PTHR37610:SF101">
    <property type="entry name" value="(RAPE) HYPOTHETICAL PROTEIN"/>
    <property type="match status" value="1"/>
</dbReference>
<proteinExistence type="predicted"/>
<feature type="domain" description="Retrotransposon Copia-like N-terminal" evidence="1">
    <location>
        <begin position="23"/>
        <end position="68"/>
    </location>
</feature>
<accession>A0AA89AM20</accession>
<organism evidence="2 3">
    <name type="scientific">Escallonia herrerae</name>
    <dbReference type="NCBI Taxonomy" id="1293975"/>
    <lineage>
        <taxon>Eukaryota</taxon>
        <taxon>Viridiplantae</taxon>
        <taxon>Streptophyta</taxon>
        <taxon>Embryophyta</taxon>
        <taxon>Tracheophyta</taxon>
        <taxon>Spermatophyta</taxon>
        <taxon>Magnoliopsida</taxon>
        <taxon>eudicotyledons</taxon>
        <taxon>Gunneridae</taxon>
        <taxon>Pentapetalae</taxon>
        <taxon>asterids</taxon>
        <taxon>campanulids</taxon>
        <taxon>Escalloniales</taxon>
        <taxon>Escalloniaceae</taxon>
        <taxon>Escallonia</taxon>
    </lineage>
</organism>
<dbReference type="Proteomes" id="UP001188597">
    <property type="component" value="Unassembled WGS sequence"/>
</dbReference>
<evidence type="ECO:0000313" key="2">
    <source>
        <dbReference type="EMBL" id="KAK3005701.1"/>
    </source>
</evidence>
<evidence type="ECO:0000313" key="3">
    <source>
        <dbReference type="Proteomes" id="UP001188597"/>
    </source>
</evidence>
<evidence type="ECO:0000259" key="1">
    <source>
        <dbReference type="Pfam" id="PF14244"/>
    </source>
</evidence>
<dbReference type="PANTHER" id="PTHR37610">
    <property type="entry name" value="CCHC-TYPE DOMAIN-CONTAINING PROTEIN"/>
    <property type="match status" value="1"/>
</dbReference>